<evidence type="ECO:0000256" key="3">
    <source>
        <dbReference type="ARBA" id="ARBA00022857"/>
    </source>
</evidence>
<comment type="caution">
    <text evidence="6">Lacks conserved residue(s) required for the propagation of feature annotation.</text>
</comment>
<dbReference type="PANTHER" id="PTHR20275">
    <property type="entry name" value="NAD KINASE"/>
    <property type="match status" value="1"/>
</dbReference>
<dbReference type="GO" id="GO:0019674">
    <property type="term" value="P:NAD+ metabolic process"/>
    <property type="evidence" value="ECO:0007669"/>
    <property type="project" value="InterPro"/>
</dbReference>
<feature type="binding site" evidence="6">
    <location>
        <begin position="171"/>
        <end position="176"/>
    </location>
    <ligand>
        <name>NAD(+)</name>
        <dbReference type="ChEBI" id="CHEBI:57540"/>
    </ligand>
</feature>
<evidence type="ECO:0000313" key="7">
    <source>
        <dbReference type="EMBL" id="MBC5713588.1"/>
    </source>
</evidence>
<dbReference type="EMBL" id="JACOPH010000003">
    <property type="protein sequence ID" value="MBC5713588.1"/>
    <property type="molecule type" value="Genomic_DNA"/>
</dbReference>
<keyword evidence="6" id="KW-0547">Nucleotide-binding</keyword>
<comment type="subcellular location">
    <subcellularLocation>
        <location evidence="6">Cytoplasm</location>
    </subcellularLocation>
</comment>
<dbReference type="GO" id="GO:0046872">
    <property type="term" value="F:metal ion binding"/>
    <property type="evidence" value="ECO:0007669"/>
    <property type="project" value="UniProtKB-UniRule"/>
</dbReference>
<dbReference type="EC" id="2.7.1.23" evidence="6"/>
<keyword evidence="6" id="KW-0963">Cytoplasm</keyword>
<dbReference type="InterPro" id="IPR002504">
    <property type="entry name" value="NADK"/>
</dbReference>
<dbReference type="GO" id="GO:0003951">
    <property type="term" value="F:NAD+ kinase activity"/>
    <property type="evidence" value="ECO:0007669"/>
    <property type="project" value="UniProtKB-UniRule"/>
</dbReference>
<gene>
    <name evidence="6" type="primary">nadK</name>
    <name evidence="7" type="ORF">H8S17_05065</name>
</gene>
<evidence type="ECO:0000256" key="1">
    <source>
        <dbReference type="ARBA" id="ARBA00022679"/>
    </source>
</evidence>
<dbReference type="InterPro" id="IPR017437">
    <property type="entry name" value="ATP-NAD_kinase_PpnK-typ_C"/>
</dbReference>
<dbReference type="HAMAP" id="MF_00361">
    <property type="entry name" value="NAD_kinase"/>
    <property type="match status" value="1"/>
</dbReference>
<feature type="active site" description="Proton acceptor" evidence="6">
    <location>
        <position position="55"/>
    </location>
</feature>
<dbReference type="Gene3D" id="3.40.50.10330">
    <property type="entry name" value="Probable inorganic polyphosphate/atp-NAD kinase, domain 1"/>
    <property type="match status" value="1"/>
</dbReference>
<feature type="binding site" evidence="6">
    <location>
        <begin position="55"/>
        <end position="56"/>
    </location>
    <ligand>
        <name>NAD(+)</name>
        <dbReference type="ChEBI" id="CHEBI:57540"/>
    </ligand>
</feature>
<dbReference type="InterPro" id="IPR016064">
    <property type="entry name" value="NAD/diacylglycerol_kinase_sf"/>
</dbReference>
<evidence type="ECO:0000256" key="4">
    <source>
        <dbReference type="ARBA" id="ARBA00023027"/>
    </source>
</evidence>
<accession>A0A923RSG5</accession>
<organism evidence="7 8">
    <name type="scientific">Roseburia zhanii</name>
    <dbReference type="NCBI Taxonomy" id="2763064"/>
    <lineage>
        <taxon>Bacteria</taxon>
        <taxon>Bacillati</taxon>
        <taxon>Bacillota</taxon>
        <taxon>Clostridia</taxon>
        <taxon>Lachnospirales</taxon>
        <taxon>Lachnospiraceae</taxon>
        <taxon>Roseburia</taxon>
    </lineage>
</organism>
<dbReference type="Gene3D" id="2.60.200.30">
    <property type="entry name" value="Probable inorganic polyphosphate/atp-NAD kinase, domain 2"/>
    <property type="match status" value="1"/>
</dbReference>
<sequence length="276" mass="30080">MKNFCIITNPYKDKEYALTNKMKSYIELKGGSCQVITEKNEIPSSVEVIFVLGGDGTLIRAAGVASEKDIPLLGVNLGHLGYLCELEEHNVCAAIEEIMNGHYMIEERMMLSGSPVIQTEGEKLSQKALNDIVICRKGALQLVELTVSVNGEYLSTYRADGIIVATPTGSTGYSMSAGGPIVDPKARMILITPINAHNLNAKSIVIGAEDEVTIELRSRQPQKAECVDVNIDGESAAELSVGDSITIRAAKQRTKIMKLSKISFLEILRKKMQIYS</sequence>
<dbReference type="SUPFAM" id="SSF111331">
    <property type="entry name" value="NAD kinase/diacylglycerol kinase-like"/>
    <property type="match status" value="1"/>
</dbReference>
<dbReference type="Proteomes" id="UP000606720">
    <property type="component" value="Unassembled WGS sequence"/>
</dbReference>
<keyword evidence="8" id="KW-1185">Reference proteome</keyword>
<dbReference type="GO" id="GO:0006741">
    <property type="term" value="P:NADP+ biosynthetic process"/>
    <property type="evidence" value="ECO:0007669"/>
    <property type="project" value="UniProtKB-UniRule"/>
</dbReference>
<keyword evidence="1 6" id="KW-0808">Transferase</keyword>
<evidence type="ECO:0000256" key="6">
    <source>
        <dbReference type="HAMAP-Rule" id="MF_00361"/>
    </source>
</evidence>
<dbReference type="Pfam" id="PF01513">
    <property type="entry name" value="NAD_kinase"/>
    <property type="match status" value="1"/>
</dbReference>
<proteinExistence type="inferred from homology"/>
<comment type="function">
    <text evidence="6">Involved in the regulation of the intracellular balance of NAD and NADP, and is a key enzyme in the biosynthesis of NADP. Catalyzes specifically the phosphorylation on 2'-hydroxyl of the adenosine moiety of NAD to yield NADP.</text>
</comment>
<dbReference type="GO" id="GO:0005737">
    <property type="term" value="C:cytoplasm"/>
    <property type="evidence" value="ECO:0007669"/>
    <property type="project" value="UniProtKB-SubCell"/>
</dbReference>
<evidence type="ECO:0000313" key="8">
    <source>
        <dbReference type="Proteomes" id="UP000606720"/>
    </source>
</evidence>
<keyword evidence="4 6" id="KW-0520">NAD</keyword>
<name>A0A923RSG5_9FIRM</name>
<evidence type="ECO:0000256" key="5">
    <source>
        <dbReference type="ARBA" id="ARBA00047925"/>
    </source>
</evidence>
<dbReference type="AlphaFoldDB" id="A0A923RSG5"/>
<comment type="catalytic activity">
    <reaction evidence="5 6">
        <text>NAD(+) + ATP = ADP + NADP(+) + H(+)</text>
        <dbReference type="Rhea" id="RHEA:18629"/>
        <dbReference type="ChEBI" id="CHEBI:15378"/>
        <dbReference type="ChEBI" id="CHEBI:30616"/>
        <dbReference type="ChEBI" id="CHEBI:57540"/>
        <dbReference type="ChEBI" id="CHEBI:58349"/>
        <dbReference type="ChEBI" id="CHEBI:456216"/>
        <dbReference type="EC" id="2.7.1.23"/>
    </reaction>
</comment>
<dbReference type="InterPro" id="IPR017438">
    <property type="entry name" value="ATP-NAD_kinase_N"/>
</dbReference>
<protein>
    <recommendedName>
        <fullName evidence="6">NAD kinase</fullName>
        <ecNumber evidence="6">2.7.1.23</ecNumber>
    </recommendedName>
    <alternativeName>
        <fullName evidence="6">ATP-dependent NAD kinase</fullName>
    </alternativeName>
</protein>
<feature type="binding site" evidence="6">
    <location>
        <position position="160"/>
    </location>
    <ligand>
        <name>NAD(+)</name>
        <dbReference type="ChEBI" id="CHEBI:57540"/>
    </ligand>
</feature>
<keyword evidence="2 6" id="KW-0418">Kinase</keyword>
<feature type="binding site" evidence="6">
    <location>
        <begin position="130"/>
        <end position="131"/>
    </location>
    <ligand>
        <name>NAD(+)</name>
        <dbReference type="ChEBI" id="CHEBI:57540"/>
    </ligand>
</feature>
<evidence type="ECO:0000256" key="2">
    <source>
        <dbReference type="ARBA" id="ARBA00022777"/>
    </source>
</evidence>
<dbReference type="GO" id="GO:0005524">
    <property type="term" value="F:ATP binding"/>
    <property type="evidence" value="ECO:0007669"/>
    <property type="project" value="UniProtKB-KW"/>
</dbReference>
<comment type="caution">
    <text evidence="7">The sequence shown here is derived from an EMBL/GenBank/DDBJ whole genome shotgun (WGS) entry which is preliminary data.</text>
</comment>
<dbReference type="GO" id="GO:0051287">
    <property type="term" value="F:NAD binding"/>
    <property type="evidence" value="ECO:0007669"/>
    <property type="project" value="UniProtKB-ARBA"/>
</dbReference>
<keyword evidence="6" id="KW-0067">ATP-binding</keyword>
<comment type="cofactor">
    <cofactor evidence="6">
        <name>a divalent metal cation</name>
        <dbReference type="ChEBI" id="CHEBI:60240"/>
    </cofactor>
</comment>
<feature type="binding site" evidence="6">
    <location>
        <position position="158"/>
    </location>
    <ligand>
        <name>NAD(+)</name>
        <dbReference type="ChEBI" id="CHEBI:57540"/>
    </ligand>
</feature>
<dbReference type="RefSeq" id="WP_186866499.1">
    <property type="nucleotide sequence ID" value="NZ_JACOPH010000003.1"/>
</dbReference>
<comment type="similarity">
    <text evidence="6">Belongs to the NAD kinase family.</text>
</comment>
<reference evidence="7" key="1">
    <citation type="submission" date="2020-08" db="EMBL/GenBank/DDBJ databases">
        <title>Genome public.</title>
        <authorList>
            <person name="Liu C."/>
            <person name="Sun Q."/>
        </authorList>
    </citation>
    <scope>NUCLEOTIDE SEQUENCE</scope>
    <source>
        <strain evidence="7">BX1005</strain>
    </source>
</reference>
<feature type="binding site" evidence="6">
    <location>
        <position position="60"/>
    </location>
    <ligand>
        <name>NAD(+)</name>
        <dbReference type="ChEBI" id="CHEBI:57540"/>
    </ligand>
</feature>
<dbReference type="Pfam" id="PF20143">
    <property type="entry name" value="NAD_kinase_C"/>
    <property type="match status" value="1"/>
</dbReference>
<keyword evidence="3 6" id="KW-0521">NADP</keyword>
<dbReference type="PANTHER" id="PTHR20275:SF0">
    <property type="entry name" value="NAD KINASE"/>
    <property type="match status" value="1"/>
</dbReference>